<accession>A0A6J4NG86</accession>
<feature type="non-terminal residue" evidence="2">
    <location>
        <position position="1"/>
    </location>
</feature>
<name>A0A6J4NG86_9BACT</name>
<dbReference type="EMBL" id="CADCUQ010000203">
    <property type="protein sequence ID" value="CAA9384281.1"/>
    <property type="molecule type" value="Genomic_DNA"/>
</dbReference>
<organism evidence="2">
    <name type="scientific">uncultured Phycisphaerae bacterium</name>
    <dbReference type="NCBI Taxonomy" id="904963"/>
    <lineage>
        <taxon>Bacteria</taxon>
        <taxon>Pseudomonadati</taxon>
        <taxon>Planctomycetota</taxon>
        <taxon>Phycisphaerae</taxon>
        <taxon>environmental samples</taxon>
    </lineage>
</organism>
<feature type="compositionally biased region" description="Low complexity" evidence="1">
    <location>
        <begin position="64"/>
        <end position="77"/>
    </location>
</feature>
<evidence type="ECO:0000313" key="2">
    <source>
        <dbReference type="EMBL" id="CAA9384281.1"/>
    </source>
</evidence>
<sequence>VDRRPDQPVRVRRRPATFPWRAGRRGHGRPDPPAVGPQADRLAVHQLGRGRPQGGGARVRAGRRPLLPAEARPAVAGPGPGRRPDGRARDVVGLVPVGHAGRQPPGLPGHPGAEPRRRRARDPALHRGDRVGPRVRRGVQPAGARQVPARAVRRLYRRLPPGRGADAVPLRRARRPRPLPRPRGPPEPRPQVLREGAGPEPPARGRPPDGAGAAAAALPRRGRRLRGRAGL</sequence>
<feature type="compositionally biased region" description="Basic and acidic residues" evidence="1">
    <location>
        <begin position="121"/>
        <end position="132"/>
    </location>
</feature>
<feature type="non-terminal residue" evidence="2">
    <location>
        <position position="231"/>
    </location>
</feature>
<dbReference type="AlphaFoldDB" id="A0A6J4NG86"/>
<feature type="compositionally biased region" description="Basic residues" evidence="1">
    <location>
        <begin position="220"/>
        <end position="231"/>
    </location>
</feature>
<protein>
    <submittedName>
        <fullName evidence="2">Uncharacterized protein</fullName>
    </submittedName>
</protein>
<feature type="compositionally biased region" description="Low complexity" evidence="1">
    <location>
        <begin position="208"/>
        <end position="219"/>
    </location>
</feature>
<proteinExistence type="predicted"/>
<gene>
    <name evidence="2" type="ORF">AVDCRST_MAG64-837</name>
</gene>
<evidence type="ECO:0000256" key="1">
    <source>
        <dbReference type="SAM" id="MobiDB-lite"/>
    </source>
</evidence>
<feature type="region of interest" description="Disordered" evidence="1">
    <location>
        <begin position="1"/>
        <end position="231"/>
    </location>
</feature>
<feature type="compositionally biased region" description="Basic residues" evidence="1">
    <location>
        <begin position="171"/>
        <end position="180"/>
    </location>
</feature>
<reference evidence="2" key="1">
    <citation type="submission" date="2020-02" db="EMBL/GenBank/DDBJ databases">
        <authorList>
            <person name="Meier V. D."/>
        </authorList>
    </citation>
    <scope>NUCLEOTIDE SEQUENCE</scope>
    <source>
        <strain evidence="2">AVDCRST_MAG64</strain>
    </source>
</reference>